<dbReference type="InterPro" id="IPR013785">
    <property type="entry name" value="Aldolase_TIM"/>
</dbReference>
<evidence type="ECO:0000256" key="3">
    <source>
        <dbReference type="ARBA" id="ARBA00022598"/>
    </source>
</evidence>
<dbReference type="InterPro" id="IPR005479">
    <property type="entry name" value="CPAse_ATP-bd"/>
</dbReference>
<dbReference type="KEGG" id="daf:Desaf_3134"/>
<evidence type="ECO:0000259" key="9">
    <source>
        <dbReference type="PROSITE" id="PS50979"/>
    </source>
</evidence>
<dbReference type="InterPro" id="IPR011053">
    <property type="entry name" value="Single_hybrid_motif"/>
</dbReference>
<dbReference type="AlphaFoldDB" id="F3Z323"/>
<sequence length="1240" mass="139038">MAPKTFEKVLSEIKGKPVLVANRGIPARRIVRTLREQFQAISVLTVTDVDKTSPSASAARELLLLGEDPRSYLDIDLIIRKAKRRGIVAIHPGWGFAAEDDTFPQKCDEAGIIFIGPTSEAMRKLGNKVEVRKLAKEIGVPVVPGSENSVSIPEARRLAKEMGYPIMLKAEGGGGGRGISEIYTDEQLESAFHKASALAQASFGNPRLYVEKLLTNIRHIEIQVIADKYGNVFAFDERDCTVQRKHQKLIEVTPSPWPGMTDELRTQLKQYATDLVSAVKYHSLCTVEFLVDGQGTPYLIEVNTRLQVEHGITEMRYGIDLVEEQIAVALGSKLRFTEDNTKPSVKAMQCRINSEDPRNNFQPNAGVITRYVSPGGQGIRLDSCVSVGYDFPSQYDSAAALLISFGHEWPKVYKIMERALREYMVGGVKTTIPFHLQVLQHPKFQNVEYDTKFIDCTPELLCYTDEESEEIRLSQFVAEISAKGYNPYVSLGKYRGQGDMRTGRFNPVLPKSDKDAWTSPYPRGDAKAILDYVRDTRSDGVMHFTDTTTRDITQSNSGNRFRLAEDRIVGPYLDKCGFFSLENGGGAHFHVAMLANMTYPFTEAADWNVFAPKTLKQVLIRSTNVLGYKPQPRNLMRKTGEMICEHYDIIRCFDFLNHVENMRPFAEVALAHEKDGKIFEPAISLSWSPVRQHLFTVEHYVGVADEIVDMCAKVAGVSTDNIAKRIILGLKDMAGVCPPRFMRELVTTLRKRYPELILHYHRHYTDGLFVPAVAAACEAGAHITDVAIGATVRWYGQGEVLSTAAYLEELGLSNVLNKDMIRQSGFVLKQIMPYYDRYTAPYFRGIDYDVVEHGMPGGATSSSQEGALKQGYIQLLPYMLQFLAGTRKIVHYHDVTPGSQITWNAAFLAVTGAYKRGGEREVLHLLEVLEDVASTPEEKLTKAVKEDRLLLYRDSNDAFRQLLLGKYGKLPLGFPPEWVYQSAFGPEYKRALTERTEQSPLEALPDMDIKAEHKALRLRLQRQPTEEEYVMYLNHPGDALKTIEFRSKYGDPNNLPLDVWFEGLETGQELVFEDTRGKPHLMHILDISAVDDRGMSVVRYVLDSEILSSQVKVAEAKGKALVGVELAEASNIYHVAAPCNGDLWVMHVSPGDFVKAGEELFNVSVMKQEKAIFAPVDGMVKRVLKDADFQQSKKMVPVKEGELLVELGPVPRSCPNCKEPLTRDEYNFCPYCGQDIVAND</sequence>
<dbReference type="SMART" id="SM00878">
    <property type="entry name" value="Biotin_carb_C"/>
    <property type="match status" value="1"/>
</dbReference>
<dbReference type="InterPro" id="IPR011764">
    <property type="entry name" value="Biotin_carboxylation_dom"/>
</dbReference>
<evidence type="ECO:0000256" key="5">
    <source>
        <dbReference type="ARBA" id="ARBA00022741"/>
    </source>
</evidence>
<keyword evidence="4" id="KW-0479">Metal-binding</keyword>
<keyword evidence="12" id="KW-1185">Reference proteome</keyword>
<keyword evidence="3" id="KW-0436">Ligase</keyword>
<dbReference type="NCBIfam" id="NF009554">
    <property type="entry name" value="PRK12999.1"/>
    <property type="match status" value="1"/>
</dbReference>
<dbReference type="GO" id="GO:0046872">
    <property type="term" value="F:metal ion binding"/>
    <property type="evidence" value="ECO:0007669"/>
    <property type="project" value="UniProtKB-KW"/>
</dbReference>
<dbReference type="Gene3D" id="2.40.50.100">
    <property type="match status" value="1"/>
</dbReference>
<dbReference type="CDD" id="cd06850">
    <property type="entry name" value="biotinyl_domain"/>
    <property type="match status" value="1"/>
</dbReference>
<keyword evidence="6 7" id="KW-0067">ATP-binding</keyword>
<gene>
    <name evidence="11" type="ORF">Desaf_3134</name>
</gene>
<evidence type="ECO:0000313" key="11">
    <source>
        <dbReference type="EMBL" id="EGJ51431.1"/>
    </source>
</evidence>
<dbReference type="GO" id="GO:0004736">
    <property type="term" value="F:pyruvate carboxylase activity"/>
    <property type="evidence" value="ECO:0007669"/>
    <property type="project" value="UniProtKB-EC"/>
</dbReference>
<dbReference type="STRING" id="690850.Desaf_3134"/>
<dbReference type="InterPro" id="IPR055268">
    <property type="entry name" value="PCB-like"/>
</dbReference>
<dbReference type="Proteomes" id="UP000007844">
    <property type="component" value="Chromosome"/>
</dbReference>
<name>F3Z323_DESAF</name>
<dbReference type="Gene3D" id="3.30.470.20">
    <property type="entry name" value="ATP-grasp fold, B domain"/>
    <property type="match status" value="1"/>
</dbReference>
<dbReference type="GO" id="GO:0005737">
    <property type="term" value="C:cytoplasm"/>
    <property type="evidence" value="ECO:0007669"/>
    <property type="project" value="TreeGrafter"/>
</dbReference>
<comment type="cofactor">
    <cofactor evidence="1">
        <name>biotin</name>
        <dbReference type="ChEBI" id="CHEBI:57586"/>
    </cofactor>
</comment>
<feature type="domain" description="Pyruvate carboxyltransferase" evidence="10">
    <location>
        <begin position="542"/>
        <end position="822"/>
    </location>
</feature>
<dbReference type="PANTHER" id="PTHR43778">
    <property type="entry name" value="PYRUVATE CARBOXYLASE"/>
    <property type="match status" value="1"/>
</dbReference>
<feature type="domain" description="Biotin carboxylation" evidence="9">
    <location>
        <begin position="14"/>
        <end position="459"/>
    </location>
</feature>
<dbReference type="GO" id="GO:0005524">
    <property type="term" value="F:ATP binding"/>
    <property type="evidence" value="ECO:0007669"/>
    <property type="project" value="UniProtKB-UniRule"/>
</dbReference>
<keyword evidence="11" id="KW-0670">Pyruvate</keyword>
<dbReference type="HOGENOM" id="CLU_000395_2_1_7"/>
<dbReference type="RefSeq" id="WP_014261068.1">
    <property type="nucleotide sequence ID" value="NC_016629.1"/>
</dbReference>
<dbReference type="GO" id="GO:0006094">
    <property type="term" value="P:gluconeogenesis"/>
    <property type="evidence" value="ECO:0007669"/>
    <property type="project" value="TreeGrafter"/>
</dbReference>
<dbReference type="InterPro" id="IPR003379">
    <property type="entry name" value="Carboxylase_cons_dom"/>
</dbReference>
<reference evidence="11 12" key="1">
    <citation type="journal article" date="2011" name="J. Bacteriol.">
        <title>Genome sequence of the mercury-methylating and pleomorphic Desulfovibrio africanus Strain Walvis Bay.</title>
        <authorList>
            <person name="Brown S.D."/>
            <person name="Wall J.D."/>
            <person name="Kucken A.M."/>
            <person name="Gilmour C.C."/>
            <person name="Podar M."/>
            <person name="Brandt C.C."/>
            <person name="Teshima H."/>
            <person name="Detter J.C."/>
            <person name="Han C.S."/>
            <person name="Land M.L."/>
            <person name="Lucas S."/>
            <person name="Han J."/>
            <person name="Pennacchio L."/>
            <person name="Nolan M."/>
            <person name="Pitluck S."/>
            <person name="Woyke T."/>
            <person name="Goodwin L."/>
            <person name="Palumbo A.V."/>
            <person name="Elias D.A."/>
        </authorList>
    </citation>
    <scope>NUCLEOTIDE SEQUENCE [LARGE SCALE GENOMIC DNA]</scope>
    <source>
        <strain evidence="11 12">Walvis Bay</strain>
    </source>
</reference>
<evidence type="ECO:0000259" key="8">
    <source>
        <dbReference type="PROSITE" id="PS50975"/>
    </source>
</evidence>
<dbReference type="InterPro" id="IPR011761">
    <property type="entry name" value="ATP-grasp"/>
</dbReference>
<evidence type="ECO:0000256" key="7">
    <source>
        <dbReference type="PROSITE-ProRule" id="PRU00409"/>
    </source>
</evidence>
<dbReference type="eggNOG" id="COG1038">
    <property type="taxonomic scope" value="Bacteria"/>
</dbReference>
<evidence type="ECO:0000256" key="1">
    <source>
        <dbReference type="ARBA" id="ARBA00001953"/>
    </source>
</evidence>
<dbReference type="InterPro" id="IPR000089">
    <property type="entry name" value="Biotin_lipoyl"/>
</dbReference>
<evidence type="ECO:0000256" key="2">
    <source>
        <dbReference type="ARBA" id="ARBA00013057"/>
    </source>
</evidence>
<dbReference type="Gene3D" id="3.20.20.70">
    <property type="entry name" value="Aldolase class I"/>
    <property type="match status" value="1"/>
</dbReference>
<accession>F3Z323</accession>
<protein>
    <recommendedName>
        <fullName evidence="2">pyruvate carboxylase</fullName>
        <ecNumber evidence="2">6.4.1.1</ecNumber>
    </recommendedName>
</protein>
<dbReference type="SUPFAM" id="SSF89000">
    <property type="entry name" value="post-HMGL domain-like"/>
    <property type="match status" value="1"/>
</dbReference>
<dbReference type="InterPro" id="IPR016185">
    <property type="entry name" value="PreATP-grasp_dom_sf"/>
</dbReference>
<dbReference type="SUPFAM" id="SSF52440">
    <property type="entry name" value="PreATP-grasp domain"/>
    <property type="match status" value="1"/>
</dbReference>
<dbReference type="InterPro" id="IPR000891">
    <property type="entry name" value="PYR_CT"/>
</dbReference>
<dbReference type="SUPFAM" id="SSF51569">
    <property type="entry name" value="Aldolase"/>
    <property type="match status" value="1"/>
</dbReference>
<dbReference type="Pfam" id="PF02436">
    <property type="entry name" value="PYC_OADA"/>
    <property type="match status" value="1"/>
</dbReference>
<evidence type="ECO:0000259" key="10">
    <source>
        <dbReference type="PROSITE" id="PS50991"/>
    </source>
</evidence>
<dbReference type="PROSITE" id="PS50975">
    <property type="entry name" value="ATP_GRASP"/>
    <property type="match status" value="1"/>
</dbReference>
<evidence type="ECO:0000256" key="6">
    <source>
        <dbReference type="ARBA" id="ARBA00022840"/>
    </source>
</evidence>
<evidence type="ECO:0000256" key="4">
    <source>
        <dbReference type="ARBA" id="ARBA00022723"/>
    </source>
</evidence>
<dbReference type="SUPFAM" id="SSF56059">
    <property type="entry name" value="Glutathione synthetase ATP-binding domain-like"/>
    <property type="match status" value="1"/>
</dbReference>
<dbReference type="InterPro" id="IPR011054">
    <property type="entry name" value="Rudment_hybrid_motif"/>
</dbReference>
<dbReference type="Pfam" id="PF00289">
    <property type="entry name" value="Biotin_carb_N"/>
    <property type="match status" value="1"/>
</dbReference>
<dbReference type="EC" id="6.4.1.1" evidence="2"/>
<dbReference type="InterPro" id="IPR005482">
    <property type="entry name" value="Biotin_COase_C"/>
</dbReference>
<dbReference type="EMBL" id="CP003221">
    <property type="protein sequence ID" value="EGJ51431.1"/>
    <property type="molecule type" value="Genomic_DNA"/>
</dbReference>
<dbReference type="PROSITE" id="PS00867">
    <property type="entry name" value="CPSASE_2"/>
    <property type="match status" value="1"/>
</dbReference>
<dbReference type="PANTHER" id="PTHR43778:SF2">
    <property type="entry name" value="PYRUVATE CARBOXYLASE, MITOCHONDRIAL"/>
    <property type="match status" value="1"/>
</dbReference>
<dbReference type="SUPFAM" id="SSF51230">
    <property type="entry name" value="Single hybrid motif"/>
    <property type="match status" value="1"/>
</dbReference>
<proteinExistence type="predicted"/>
<dbReference type="InterPro" id="IPR005481">
    <property type="entry name" value="BC-like_N"/>
</dbReference>
<feature type="domain" description="ATP-grasp" evidence="8">
    <location>
        <begin position="132"/>
        <end position="330"/>
    </location>
</feature>
<keyword evidence="5 7" id="KW-0547">Nucleotide-binding</keyword>
<dbReference type="Pfam" id="PF00364">
    <property type="entry name" value="Biotin_lipoyl"/>
    <property type="match status" value="1"/>
</dbReference>
<dbReference type="Pfam" id="PF02786">
    <property type="entry name" value="CPSase_L_D2"/>
    <property type="match status" value="1"/>
</dbReference>
<organism evidence="11 12">
    <name type="scientific">Desulfocurvibacter africanus subsp. africanus str. Walvis Bay</name>
    <dbReference type="NCBI Taxonomy" id="690850"/>
    <lineage>
        <taxon>Bacteria</taxon>
        <taxon>Pseudomonadati</taxon>
        <taxon>Thermodesulfobacteriota</taxon>
        <taxon>Desulfovibrionia</taxon>
        <taxon>Desulfovibrionales</taxon>
        <taxon>Desulfovibrionaceae</taxon>
        <taxon>Desulfocurvibacter</taxon>
    </lineage>
</organism>
<dbReference type="Pfam" id="PF02785">
    <property type="entry name" value="Biotin_carb_C"/>
    <property type="match status" value="1"/>
</dbReference>
<evidence type="ECO:0000313" key="12">
    <source>
        <dbReference type="Proteomes" id="UP000007844"/>
    </source>
</evidence>
<dbReference type="SUPFAM" id="SSF51246">
    <property type="entry name" value="Rudiment single hybrid motif"/>
    <property type="match status" value="1"/>
</dbReference>
<dbReference type="PROSITE" id="PS50991">
    <property type="entry name" value="PYR_CT"/>
    <property type="match status" value="1"/>
</dbReference>
<dbReference type="PROSITE" id="PS50979">
    <property type="entry name" value="BC"/>
    <property type="match status" value="1"/>
</dbReference>